<gene>
    <name evidence="4" type="ORF">C438_13003</name>
</gene>
<dbReference type="Proteomes" id="UP000011553">
    <property type="component" value="Unassembled WGS sequence"/>
</dbReference>
<dbReference type="Pfam" id="PF00582">
    <property type="entry name" value="Usp"/>
    <property type="match status" value="1"/>
</dbReference>
<evidence type="ECO:0000256" key="2">
    <source>
        <dbReference type="SAM" id="MobiDB-lite"/>
    </source>
</evidence>
<evidence type="ECO:0000313" key="4">
    <source>
        <dbReference type="EMBL" id="EMA04231.1"/>
    </source>
</evidence>
<feature type="compositionally biased region" description="Low complexity" evidence="2">
    <location>
        <begin position="179"/>
        <end position="190"/>
    </location>
</feature>
<accession>M0J5J2</accession>
<proteinExistence type="inferred from homology"/>
<dbReference type="PANTHER" id="PTHR46268">
    <property type="entry name" value="STRESS RESPONSE PROTEIN NHAX"/>
    <property type="match status" value="1"/>
</dbReference>
<dbReference type="PATRIC" id="fig|662478.6.peg.2545"/>
<dbReference type="RefSeq" id="WP_004969849.1">
    <property type="nucleotide sequence ID" value="NZ_AOLP01000012.1"/>
</dbReference>
<organism evidence="4 5">
    <name type="scientific">Haloferax denitrificans ATCC 35960</name>
    <dbReference type="NCBI Taxonomy" id="662478"/>
    <lineage>
        <taxon>Archaea</taxon>
        <taxon>Methanobacteriati</taxon>
        <taxon>Methanobacteriota</taxon>
        <taxon>Stenosarchaea group</taxon>
        <taxon>Halobacteria</taxon>
        <taxon>Halobacteriales</taxon>
        <taxon>Haloferacaceae</taxon>
        <taxon>Haloferax</taxon>
    </lineage>
</organism>
<dbReference type="SUPFAM" id="SSF52402">
    <property type="entry name" value="Adenine nucleotide alpha hydrolases-like"/>
    <property type="match status" value="1"/>
</dbReference>
<sequence>MVLYDRIIVPIDGSAGSERVAVHAAALAAVHDAELHGVYVVNAGSFAGLPMESSWEGLDDMLRADAESALDKVERAAEAQGVPAETHVLEGTPSREIVEFAERGECDLIVMGTHGRGGIDRLLLGSVAEKVVRASKVPVLTVRIEGGGDDADEHAVEVPGEAAPETPVESPAEADADAAADSTATADGGE</sequence>
<feature type="region of interest" description="Disordered" evidence="2">
    <location>
        <begin position="145"/>
        <end position="190"/>
    </location>
</feature>
<evidence type="ECO:0000256" key="1">
    <source>
        <dbReference type="ARBA" id="ARBA00008791"/>
    </source>
</evidence>
<keyword evidence="5" id="KW-1185">Reference proteome</keyword>
<dbReference type="CDD" id="cd00293">
    <property type="entry name" value="USP-like"/>
    <property type="match status" value="1"/>
</dbReference>
<comment type="caution">
    <text evidence="4">The sequence shown here is derived from an EMBL/GenBank/DDBJ whole genome shotgun (WGS) entry which is preliminary data.</text>
</comment>
<comment type="similarity">
    <text evidence="1">Belongs to the universal stress protein A family.</text>
</comment>
<reference evidence="4 5" key="1">
    <citation type="journal article" date="2014" name="PLoS Genet.">
        <title>Phylogenetically driven sequencing of extremely halophilic archaea reveals strategies for static and dynamic osmo-response.</title>
        <authorList>
            <person name="Becker E.A."/>
            <person name="Seitzer P.M."/>
            <person name="Tritt A."/>
            <person name="Larsen D."/>
            <person name="Krusor M."/>
            <person name="Yao A.I."/>
            <person name="Wu D."/>
            <person name="Madern D."/>
            <person name="Eisen J.A."/>
            <person name="Darling A.E."/>
            <person name="Facciotti M.T."/>
        </authorList>
    </citation>
    <scope>NUCLEOTIDE SEQUENCE [LARGE SCALE GENOMIC DNA]</scope>
    <source>
        <strain evidence="4 5">ATCC 35960</strain>
    </source>
</reference>
<dbReference type="InterPro" id="IPR014729">
    <property type="entry name" value="Rossmann-like_a/b/a_fold"/>
</dbReference>
<dbReference type="EMBL" id="AOLP01000012">
    <property type="protein sequence ID" value="EMA04231.1"/>
    <property type="molecule type" value="Genomic_DNA"/>
</dbReference>
<evidence type="ECO:0000259" key="3">
    <source>
        <dbReference type="Pfam" id="PF00582"/>
    </source>
</evidence>
<dbReference type="PANTHER" id="PTHR46268:SF6">
    <property type="entry name" value="UNIVERSAL STRESS PROTEIN UP12"/>
    <property type="match status" value="1"/>
</dbReference>
<dbReference type="InterPro" id="IPR006015">
    <property type="entry name" value="Universal_stress_UspA"/>
</dbReference>
<feature type="domain" description="UspA" evidence="3">
    <location>
        <begin position="4"/>
        <end position="143"/>
    </location>
</feature>
<name>M0J5J2_9EURY</name>
<protein>
    <submittedName>
        <fullName evidence="4">UspA domain-containing protein</fullName>
    </submittedName>
</protein>
<dbReference type="AlphaFoldDB" id="M0J5J2"/>
<dbReference type="Gene3D" id="3.40.50.620">
    <property type="entry name" value="HUPs"/>
    <property type="match status" value="1"/>
</dbReference>
<evidence type="ECO:0000313" key="5">
    <source>
        <dbReference type="Proteomes" id="UP000011553"/>
    </source>
</evidence>
<dbReference type="InterPro" id="IPR006016">
    <property type="entry name" value="UspA"/>
</dbReference>
<dbReference type="PRINTS" id="PR01438">
    <property type="entry name" value="UNVRSLSTRESS"/>
</dbReference>